<accession>A0A650AVL4</accession>
<dbReference type="GO" id="GO:0005507">
    <property type="term" value="F:copper ion binding"/>
    <property type="evidence" value="ECO:0007669"/>
    <property type="project" value="InterPro"/>
</dbReference>
<dbReference type="PANTHER" id="PTHR33357">
    <property type="entry name" value="METALLOTHIONEIN-LIKE PROTEIN 3"/>
    <property type="match status" value="1"/>
</dbReference>
<sequence length="66" mass="6857">MSSSCGSCNCADKSQCGKNGWIFAVDEQISEDIFTVMDAPVAENNGKCKCGSSCSCTTCTTCTCGH</sequence>
<name>A0A650AVL4_9MAGN</name>
<dbReference type="AlphaFoldDB" id="A0A650AVL4"/>
<gene>
    <name evidence="4" type="primary">MT3</name>
</gene>
<proteinExistence type="evidence at transcript level"/>
<evidence type="ECO:0000256" key="2">
    <source>
        <dbReference type="ARBA" id="ARBA00022723"/>
    </source>
</evidence>
<organism evidence="4">
    <name type="scientific">Sedum alfredii</name>
    <dbReference type="NCBI Taxonomy" id="439688"/>
    <lineage>
        <taxon>Eukaryota</taxon>
        <taxon>Viridiplantae</taxon>
        <taxon>Streptophyta</taxon>
        <taxon>Embryophyta</taxon>
        <taxon>Tracheophyta</taxon>
        <taxon>Spermatophyta</taxon>
        <taxon>Magnoliopsida</taxon>
        <taxon>eudicotyledons</taxon>
        <taxon>Gunneridae</taxon>
        <taxon>Pentapetalae</taxon>
        <taxon>Saxifragales</taxon>
        <taxon>Crassulaceae</taxon>
        <taxon>Sedum</taxon>
    </lineage>
</organism>
<dbReference type="PANTHER" id="PTHR33357:SF3">
    <property type="entry name" value="METALLOTHIONEIN-LIKE PROTEIN 3"/>
    <property type="match status" value="1"/>
</dbReference>
<evidence type="ECO:0000313" key="4">
    <source>
        <dbReference type="EMBL" id="QGP73789.1"/>
    </source>
</evidence>
<evidence type="ECO:0000256" key="3">
    <source>
        <dbReference type="ARBA" id="ARBA00022851"/>
    </source>
</evidence>
<comment type="similarity">
    <text evidence="1">Belongs to the metallothionein superfamily. Type 15 family.</text>
</comment>
<keyword evidence="3" id="KW-0480">Metal-thiolate cluster</keyword>
<reference evidence="4" key="1">
    <citation type="journal article" date="2019" name="Environ. Sci. Technol.">
        <title>cDNA Library for Mining Functional Genes in Sedum alfredii Hance Related to Cadmium Tolerance and Characterization of the Roles of a Novel SaCTP2 Gene in Enhancing Cadmium Hyperaccumulation.</title>
        <authorList>
            <person name="Liu M."/>
            <person name="He X."/>
            <person name="Feng T."/>
            <person name="Zhuo R."/>
            <person name="Qiu W."/>
            <person name="Han X."/>
            <person name="Qiao G."/>
            <person name="Zhang D."/>
        </authorList>
    </citation>
    <scope>NUCLEOTIDE SEQUENCE</scope>
</reference>
<dbReference type="GO" id="GO:0008270">
    <property type="term" value="F:zinc ion binding"/>
    <property type="evidence" value="ECO:0007669"/>
    <property type="project" value="InterPro"/>
</dbReference>
<protein>
    <submittedName>
        <fullName evidence="4">Metallothionein 3</fullName>
    </submittedName>
</protein>
<dbReference type="EMBL" id="MK044890">
    <property type="protein sequence ID" value="QGP73789.1"/>
    <property type="molecule type" value="mRNA"/>
</dbReference>
<evidence type="ECO:0000256" key="1">
    <source>
        <dbReference type="ARBA" id="ARBA00005802"/>
    </source>
</evidence>
<keyword evidence="2" id="KW-0479">Metal-binding</keyword>
<dbReference type="InterPro" id="IPR044671">
    <property type="entry name" value="MT3"/>
</dbReference>
<dbReference type="GO" id="GO:0006878">
    <property type="term" value="P:intracellular copper ion homeostasis"/>
    <property type="evidence" value="ECO:0007669"/>
    <property type="project" value="InterPro"/>
</dbReference>